<name>A0A926ECJ1_9FIRM</name>
<keyword evidence="8" id="KW-1185">Reference proteome</keyword>
<dbReference type="EMBL" id="JACRTC010000010">
    <property type="protein sequence ID" value="MBC8571318.1"/>
    <property type="molecule type" value="Genomic_DNA"/>
</dbReference>
<dbReference type="NCBIfam" id="TIGR00096">
    <property type="entry name" value="16S rRNA (cytidine(1402)-2'-O)-methyltransferase"/>
    <property type="match status" value="1"/>
</dbReference>
<dbReference type="GO" id="GO:0032259">
    <property type="term" value="P:methylation"/>
    <property type="evidence" value="ECO:0007669"/>
    <property type="project" value="UniProtKB-KW"/>
</dbReference>
<dbReference type="Gene3D" id="3.40.1010.10">
    <property type="entry name" value="Cobalt-precorrin-4 Transmethylase, Domain 1"/>
    <property type="match status" value="1"/>
</dbReference>
<dbReference type="PANTHER" id="PTHR46111">
    <property type="entry name" value="RIBOSOMAL RNA SMALL SUBUNIT METHYLTRANSFERASE I"/>
    <property type="match status" value="1"/>
</dbReference>
<sequence length="265" mass="29363">MTPRAVRTLEEVDFIAAEDTRVTLKLLNHYGIKKPMVSYFEHNIRERGQYIADRIAAGENCAIVTDAGMPCISDPGEDLVRICGERGIPTVVVPGPSAVVSAVALSGLATSRFTFEGFLSVSRNQRLAHLQELEGERRTMVFYEAPHKLLNTLRDMAEAFGGERRIALCRELTKIHEEVIRTTLDEAWRLFTERPPKGEFVLVIEGRGEEEEEQISLEEAVEQVKEKAAAGKSLSEAAKEVAKATHYKKSELYKAAATCGGASRD</sequence>
<evidence type="ECO:0000256" key="2">
    <source>
        <dbReference type="ARBA" id="ARBA00022552"/>
    </source>
</evidence>
<dbReference type="InterPro" id="IPR008189">
    <property type="entry name" value="rRNA_ssu_MeTfrase_I"/>
</dbReference>
<dbReference type="PIRSF" id="PIRSF005917">
    <property type="entry name" value="MTase_YraL"/>
    <property type="match status" value="1"/>
</dbReference>
<keyword evidence="3 7" id="KW-0489">Methyltransferase</keyword>
<organism evidence="7 8">
    <name type="scientific">Zongyangia hominis</name>
    <dbReference type="NCBI Taxonomy" id="2763677"/>
    <lineage>
        <taxon>Bacteria</taxon>
        <taxon>Bacillati</taxon>
        <taxon>Bacillota</taxon>
        <taxon>Clostridia</taxon>
        <taxon>Eubacteriales</taxon>
        <taxon>Oscillospiraceae</taxon>
        <taxon>Zongyangia</taxon>
    </lineage>
</organism>
<proteinExistence type="predicted"/>
<keyword evidence="1" id="KW-0963">Cytoplasm</keyword>
<keyword evidence="2" id="KW-0698">rRNA processing</keyword>
<accession>A0A926ECJ1</accession>
<dbReference type="AlphaFoldDB" id="A0A926ECJ1"/>
<evidence type="ECO:0000313" key="7">
    <source>
        <dbReference type="EMBL" id="MBC8571318.1"/>
    </source>
</evidence>
<keyword evidence="4 7" id="KW-0808">Transferase</keyword>
<comment type="caution">
    <text evidence="7">The sequence shown here is derived from an EMBL/GenBank/DDBJ whole genome shotgun (WGS) entry which is preliminary data.</text>
</comment>
<evidence type="ECO:0000256" key="4">
    <source>
        <dbReference type="ARBA" id="ARBA00022679"/>
    </source>
</evidence>
<dbReference type="GO" id="GO:0006364">
    <property type="term" value="P:rRNA processing"/>
    <property type="evidence" value="ECO:0007669"/>
    <property type="project" value="UniProtKB-KW"/>
</dbReference>
<dbReference type="InterPro" id="IPR014777">
    <property type="entry name" value="4pyrrole_Mease_sub1"/>
</dbReference>
<evidence type="ECO:0000256" key="5">
    <source>
        <dbReference type="ARBA" id="ARBA00022691"/>
    </source>
</evidence>
<dbReference type="Gene3D" id="3.30.950.10">
    <property type="entry name" value="Methyltransferase, Cobalt-precorrin-4 Transmethylase, Domain 2"/>
    <property type="match status" value="1"/>
</dbReference>
<dbReference type="InterPro" id="IPR000878">
    <property type="entry name" value="4pyrrol_Mease"/>
</dbReference>
<reference evidence="7" key="1">
    <citation type="submission" date="2020-08" db="EMBL/GenBank/DDBJ databases">
        <title>Genome public.</title>
        <authorList>
            <person name="Liu C."/>
            <person name="Sun Q."/>
        </authorList>
    </citation>
    <scope>NUCLEOTIDE SEQUENCE</scope>
    <source>
        <strain evidence="7">NSJ-54</strain>
    </source>
</reference>
<protein>
    <submittedName>
        <fullName evidence="7">16S rRNA (Cytidine(1402)-2'-O)-methyltransferase</fullName>
        <ecNumber evidence="7">2.1.1.198</ecNumber>
    </submittedName>
</protein>
<dbReference type="Pfam" id="PF00590">
    <property type="entry name" value="TP_methylase"/>
    <property type="match status" value="1"/>
</dbReference>
<evidence type="ECO:0000256" key="3">
    <source>
        <dbReference type="ARBA" id="ARBA00022603"/>
    </source>
</evidence>
<dbReference type="CDD" id="cd11648">
    <property type="entry name" value="RsmI"/>
    <property type="match status" value="1"/>
</dbReference>
<dbReference type="InterPro" id="IPR035996">
    <property type="entry name" value="4pyrrol_Methylase_sf"/>
</dbReference>
<dbReference type="SUPFAM" id="SSF53790">
    <property type="entry name" value="Tetrapyrrole methylase"/>
    <property type="match status" value="1"/>
</dbReference>
<dbReference type="GO" id="GO:0008168">
    <property type="term" value="F:methyltransferase activity"/>
    <property type="evidence" value="ECO:0007669"/>
    <property type="project" value="UniProtKB-KW"/>
</dbReference>
<dbReference type="Proteomes" id="UP000660861">
    <property type="component" value="Unassembled WGS sequence"/>
</dbReference>
<dbReference type="PANTHER" id="PTHR46111:SF1">
    <property type="entry name" value="RIBOSOMAL RNA SMALL SUBUNIT METHYLTRANSFERASE I"/>
    <property type="match status" value="1"/>
</dbReference>
<keyword evidence="5" id="KW-0949">S-adenosyl-L-methionine</keyword>
<dbReference type="EC" id="2.1.1.198" evidence="7"/>
<evidence type="ECO:0000259" key="6">
    <source>
        <dbReference type="Pfam" id="PF00590"/>
    </source>
</evidence>
<dbReference type="FunFam" id="3.30.950.10:FF:000002">
    <property type="entry name" value="Ribosomal RNA small subunit methyltransferase I"/>
    <property type="match status" value="1"/>
</dbReference>
<gene>
    <name evidence="7" type="primary">rsmI</name>
    <name evidence="7" type="ORF">H8709_10850</name>
</gene>
<evidence type="ECO:0000313" key="8">
    <source>
        <dbReference type="Proteomes" id="UP000660861"/>
    </source>
</evidence>
<feature type="domain" description="Tetrapyrrole methylase" evidence="6">
    <location>
        <begin position="1"/>
        <end position="186"/>
    </location>
</feature>
<evidence type="ECO:0000256" key="1">
    <source>
        <dbReference type="ARBA" id="ARBA00022490"/>
    </source>
</evidence>
<dbReference type="InterPro" id="IPR014776">
    <property type="entry name" value="4pyrrole_Mease_sub2"/>
</dbReference>